<comment type="caution">
    <text evidence="3">The sequence shown here is derived from an EMBL/GenBank/DDBJ whole genome shotgun (WGS) entry which is preliminary data.</text>
</comment>
<feature type="transmembrane region" description="Helical" evidence="2">
    <location>
        <begin position="114"/>
        <end position="132"/>
    </location>
</feature>
<dbReference type="RefSeq" id="WP_367640777.1">
    <property type="nucleotide sequence ID" value="NZ_JBFNQN010000018.1"/>
</dbReference>
<evidence type="ECO:0000256" key="1">
    <source>
        <dbReference type="SAM" id="MobiDB-lite"/>
    </source>
</evidence>
<evidence type="ECO:0000256" key="2">
    <source>
        <dbReference type="SAM" id="Phobius"/>
    </source>
</evidence>
<keyword evidence="2" id="KW-0812">Transmembrane</keyword>
<evidence type="ECO:0008006" key="5">
    <source>
        <dbReference type="Google" id="ProtNLM"/>
    </source>
</evidence>
<keyword evidence="2" id="KW-1133">Transmembrane helix</keyword>
<reference evidence="3 4" key="1">
    <citation type="submission" date="2024-07" db="EMBL/GenBank/DDBJ databases">
        <authorList>
            <person name="Thanompreechachai J."/>
            <person name="Duangmal K."/>
        </authorList>
    </citation>
    <scope>NUCLEOTIDE SEQUENCE [LARGE SCALE GENOMIC DNA]</scope>
    <source>
        <strain evidence="3 4">KCTC 19886</strain>
    </source>
</reference>
<dbReference type="Proteomes" id="UP001555826">
    <property type="component" value="Unassembled WGS sequence"/>
</dbReference>
<keyword evidence="2" id="KW-0472">Membrane</keyword>
<feature type="transmembrane region" description="Helical" evidence="2">
    <location>
        <begin position="188"/>
        <end position="209"/>
    </location>
</feature>
<dbReference type="EMBL" id="JBFNQN010000018">
    <property type="protein sequence ID" value="MEW9267430.1"/>
    <property type="molecule type" value="Genomic_DNA"/>
</dbReference>
<protein>
    <recommendedName>
        <fullName evidence="5">Integral membrane protein</fullName>
    </recommendedName>
</protein>
<feature type="region of interest" description="Disordered" evidence="1">
    <location>
        <begin position="390"/>
        <end position="424"/>
    </location>
</feature>
<feature type="transmembrane region" description="Helical" evidence="2">
    <location>
        <begin position="152"/>
        <end position="176"/>
    </location>
</feature>
<gene>
    <name evidence="3" type="ORF">AB1207_22015</name>
</gene>
<proteinExistence type="predicted"/>
<name>A0ABV3PD55_9ACTN</name>
<feature type="transmembrane region" description="Helical" evidence="2">
    <location>
        <begin position="44"/>
        <end position="62"/>
    </location>
</feature>
<feature type="transmembrane region" description="Helical" evidence="2">
    <location>
        <begin position="82"/>
        <end position="102"/>
    </location>
</feature>
<organism evidence="3 4">
    <name type="scientific">Kineococcus endophyticus</name>
    <dbReference type="NCBI Taxonomy" id="1181883"/>
    <lineage>
        <taxon>Bacteria</taxon>
        <taxon>Bacillati</taxon>
        <taxon>Actinomycetota</taxon>
        <taxon>Actinomycetes</taxon>
        <taxon>Kineosporiales</taxon>
        <taxon>Kineosporiaceae</taxon>
        <taxon>Kineococcus</taxon>
    </lineage>
</organism>
<accession>A0ABV3PD55</accession>
<evidence type="ECO:0000313" key="4">
    <source>
        <dbReference type="Proteomes" id="UP001555826"/>
    </source>
</evidence>
<keyword evidence="4" id="KW-1185">Reference proteome</keyword>
<sequence>MTALLWGRVLIAVVCSGTAAWVWTLMRRRRREGHARPEDQTRRMFWILTACAVTLTLSVDPLGRRLGELVGQPFLPDHLKHLIALGAFYNAVVAAENLSGASARHRPPTATRRIRQAWPFAAAAMFACYSLSPNRYDLLEVENGLGGWTGTLYWLLFMGYFLVVCIPFTVYCLRFGRTARDPSPRRSGVVFLGIGGLTCAYFGITKVIAVSIESGEGLRDVAMASGRAALIVAFLSICYGCWRSRGRSWAGFDRWASKVADLTRARWLRPMGAALHQATPDAGVDLTVVSPALRLATRETAVRDSITELTPWMDPADFDAIRLTLARQRDDEALVLATAVELARRRKLDDLRPVPRVTEDLHDDDGPMLQRLAAAWPTALDLADAVEVEHPRPCPRAAEAGVGSGEPSGRVGSTVQLPGDRVDR</sequence>
<feature type="transmembrane region" description="Helical" evidence="2">
    <location>
        <begin position="6"/>
        <end position="23"/>
    </location>
</feature>
<evidence type="ECO:0000313" key="3">
    <source>
        <dbReference type="EMBL" id="MEW9267430.1"/>
    </source>
</evidence>
<feature type="transmembrane region" description="Helical" evidence="2">
    <location>
        <begin position="221"/>
        <end position="242"/>
    </location>
</feature>